<dbReference type="InterPro" id="IPR002933">
    <property type="entry name" value="Peptidase_M20"/>
</dbReference>
<dbReference type="AlphaFoldDB" id="A0A6I2UYM6"/>
<feature type="binding site" evidence="11">
    <location>
        <position position="83"/>
    </location>
    <ligand>
        <name>Zn(2+)</name>
        <dbReference type="ChEBI" id="CHEBI:29105"/>
        <label>1</label>
    </ligand>
</feature>
<evidence type="ECO:0000256" key="6">
    <source>
        <dbReference type="ARBA" id="ARBA00022801"/>
    </source>
</evidence>
<dbReference type="Gene3D" id="3.40.630.10">
    <property type="entry name" value="Zn peptidases"/>
    <property type="match status" value="1"/>
</dbReference>
<dbReference type="NCBIfam" id="TIGR01882">
    <property type="entry name" value="peptidase-T"/>
    <property type="match status" value="1"/>
</dbReference>
<dbReference type="SUPFAM" id="SSF53187">
    <property type="entry name" value="Zn-dependent exopeptidases"/>
    <property type="match status" value="1"/>
</dbReference>
<name>A0A6I2UYM6_9FIRM</name>
<feature type="active site" description="Proton acceptor" evidence="10">
    <location>
        <position position="180"/>
    </location>
</feature>
<dbReference type="GO" id="GO:0005829">
    <property type="term" value="C:cytosol"/>
    <property type="evidence" value="ECO:0007669"/>
    <property type="project" value="TreeGrafter"/>
</dbReference>
<feature type="active site" evidence="10">
    <location>
        <position position="85"/>
    </location>
</feature>
<dbReference type="InterPro" id="IPR036264">
    <property type="entry name" value="Bact_exopeptidase_dim_dom"/>
</dbReference>
<feature type="domain" description="Peptidase M20 dimerisation" evidence="12">
    <location>
        <begin position="213"/>
        <end position="314"/>
    </location>
</feature>
<comment type="cofactor">
    <cofactor evidence="11">
        <name>Zn(2+)</name>
        <dbReference type="ChEBI" id="CHEBI:29105"/>
    </cofactor>
    <text evidence="11">Binds 2 Zn(2+) ions per subunit.</text>
</comment>
<keyword evidence="14" id="KW-1185">Reference proteome</keyword>
<dbReference type="EC" id="3.4.11.4" evidence="9"/>
<dbReference type="Pfam" id="PF01546">
    <property type="entry name" value="Peptidase_M20"/>
    <property type="match status" value="1"/>
</dbReference>
<dbReference type="RefSeq" id="WP_154620971.1">
    <property type="nucleotide sequence ID" value="NZ_VUNL01000008.1"/>
</dbReference>
<accession>A0A6I2UYM6</accession>
<dbReference type="InterPro" id="IPR011650">
    <property type="entry name" value="Peptidase_M20_dimer"/>
</dbReference>
<evidence type="ECO:0000313" key="13">
    <source>
        <dbReference type="EMBL" id="MSV25194.1"/>
    </source>
</evidence>
<evidence type="ECO:0000313" key="14">
    <source>
        <dbReference type="Proteomes" id="UP000430222"/>
    </source>
</evidence>
<sequence length="424" mass="46675">MELSMDVLLKRFKDYIRFDTQSDEDNDAVCPSTPGQMILARHLAEELKEIGLQDVELDSHGYIMATLPEHGVETAPVVGFIAHVDTSPDAAGGPVHPKLVKDYDGGDIVLNEEGPIVFRTEEFPEVLKYKGQDILFTDGTTLLGADDKAGVTAIVSAMEYLVKHPEIQHGRIRIGFTPDEETGRSAARFDVKKFGADFAYTVDGGELGGLEYENFNASNPVITFHGRSVHTGDAKGKMLNAMTVAAEWQQMLPAGDKPEYTEGHEGFFHVYKMTGGVESCTMNMLIRDHDRQKFEDRKQYLHRMADFLNAKYGAGTVEIKPHDVYYNMLEKIEDGNLFVVDLARQAMEAAGVVPDIQPIRGGTDGAQLSFRGLPCPNLFTGGANFHGRFEYLPLQSLKKAGETVLGIVVGAAKLKKQGIGHENH</sequence>
<feature type="binding site" evidence="11">
    <location>
        <position position="146"/>
    </location>
    <ligand>
        <name>Zn(2+)</name>
        <dbReference type="ChEBI" id="CHEBI:29105"/>
        <label>1</label>
    </ligand>
</feature>
<dbReference type="GO" id="GO:0006518">
    <property type="term" value="P:peptide metabolic process"/>
    <property type="evidence" value="ECO:0007669"/>
    <property type="project" value="InterPro"/>
</dbReference>
<protein>
    <recommendedName>
        <fullName evidence="9">Peptidase T</fullName>
        <ecNumber evidence="9">3.4.11.4</ecNumber>
    </recommendedName>
</protein>
<keyword evidence="4" id="KW-0645">Protease</keyword>
<dbReference type="InterPro" id="IPR001261">
    <property type="entry name" value="ArgE/DapE_CS"/>
</dbReference>
<dbReference type="EMBL" id="VUNL01000008">
    <property type="protein sequence ID" value="MSV25194.1"/>
    <property type="molecule type" value="Genomic_DNA"/>
</dbReference>
<evidence type="ECO:0000256" key="11">
    <source>
        <dbReference type="PIRSR" id="PIRSR037215-2"/>
    </source>
</evidence>
<organism evidence="13 14">
    <name type="scientific">Selenomonas montiformis</name>
    <dbReference type="NCBI Taxonomy" id="2652285"/>
    <lineage>
        <taxon>Bacteria</taxon>
        <taxon>Bacillati</taxon>
        <taxon>Bacillota</taxon>
        <taxon>Negativicutes</taxon>
        <taxon>Selenomonadales</taxon>
        <taxon>Selenomonadaceae</taxon>
        <taxon>Selenomonas</taxon>
    </lineage>
</organism>
<dbReference type="Proteomes" id="UP000430222">
    <property type="component" value="Unassembled WGS sequence"/>
</dbReference>
<dbReference type="SUPFAM" id="SSF55031">
    <property type="entry name" value="Bacterial exopeptidase dimerisation domain"/>
    <property type="match status" value="1"/>
</dbReference>
<evidence type="ECO:0000256" key="10">
    <source>
        <dbReference type="PIRSR" id="PIRSR037215-1"/>
    </source>
</evidence>
<feature type="binding site" evidence="11">
    <location>
        <position position="146"/>
    </location>
    <ligand>
        <name>Zn(2+)</name>
        <dbReference type="ChEBI" id="CHEBI:29105"/>
        <label>2</label>
    </ligand>
</feature>
<evidence type="ECO:0000256" key="9">
    <source>
        <dbReference type="NCBIfam" id="TIGR01882"/>
    </source>
</evidence>
<comment type="catalytic activity">
    <reaction evidence="1">
        <text>Release of the N-terminal residue from a tripeptide.</text>
        <dbReference type="EC" id="3.4.11.4"/>
    </reaction>
</comment>
<evidence type="ECO:0000256" key="8">
    <source>
        <dbReference type="ARBA" id="ARBA00023049"/>
    </source>
</evidence>
<dbReference type="CDD" id="cd03892">
    <property type="entry name" value="M20_peptT"/>
    <property type="match status" value="1"/>
</dbReference>
<keyword evidence="6 13" id="KW-0378">Hydrolase</keyword>
<dbReference type="PIRSF" id="PIRSF037215">
    <property type="entry name" value="Peptidase_M20B"/>
    <property type="match status" value="1"/>
</dbReference>
<dbReference type="GO" id="GO:0006508">
    <property type="term" value="P:proteolysis"/>
    <property type="evidence" value="ECO:0007669"/>
    <property type="project" value="UniProtKB-UniRule"/>
</dbReference>
<dbReference type="PROSITE" id="PS00758">
    <property type="entry name" value="ARGE_DAPE_CPG2_1"/>
    <property type="match status" value="1"/>
</dbReference>
<dbReference type="NCBIfam" id="NF009920">
    <property type="entry name" value="PRK13381.1"/>
    <property type="match status" value="1"/>
</dbReference>
<feature type="binding site" evidence="11">
    <location>
        <position position="181"/>
    </location>
    <ligand>
        <name>Zn(2+)</name>
        <dbReference type="ChEBI" id="CHEBI:29105"/>
        <label>2</label>
    </ligand>
</feature>
<dbReference type="GO" id="GO:0045148">
    <property type="term" value="F:tripeptide aminopeptidase activity"/>
    <property type="evidence" value="ECO:0007669"/>
    <property type="project" value="UniProtKB-UniRule"/>
</dbReference>
<feature type="binding site" evidence="11">
    <location>
        <position position="203"/>
    </location>
    <ligand>
        <name>Zn(2+)</name>
        <dbReference type="ChEBI" id="CHEBI:29105"/>
        <label>1</label>
    </ligand>
</feature>
<feature type="binding site" evidence="11">
    <location>
        <position position="386"/>
    </location>
    <ligand>
        <name>Zn(2+)</name>
        <dbReference type="ChEBI" id="CHEBI:29105"/>
        <label>2</label>
    </ligand>
</feature>
<dbReference type="Gene3D" id="3.30.70.360">
    <property type="match status" value="1"/>
</dbReference>
<proteinExistence type="inferred from homology"/>
<comment type="similarity">
    <text evidence="2">Belongs to the peptidase M20B family.</text>
</comment>
<dbReference type="PROSITE" id="PS00759">
    <property type="entry name" value="ARGE_DAPE_CPG2_2"/>
    <property type="match status" value="1"/>
</dbReference>
<reference evidence="13 14" key="1">
    <citation type="submission" date="2019-08" db="EMBL/GenBank/DDBJ databases">
        <title>In-depth cultivation of the pig gut microbiome towards novel bacterial diversity and tailored functional studies.</title>
        <authorList>
            <person name="Wylensek D."/>
            <person name="Hitch T.C.A."/>
            <person name="Clavel T."/>
        </authorList>
    </citation>
    <scope>NUCLEOTIDE SEQUENCE [LARGE SCALE GENOMIC DNA]</scope>
    <source>
        <strain evidence="14">WCA-380-WT-3B3</strain>
    </source>
</reference>
<dbReference type="Pfam" id="PF07687">
    <property type="entry name" value="M20_dimer"/>
    <property type="match status" value="1"/>
</dbReference>
<evidence type="ECO:0000256" key="5">
    <source>
        <dbReference type="ARBA" id="ARBA00022723"/>
    </source>
</evidence>
<dbReference type="GO" id="GO:0008237">
    <property type="term" value="F:metallopeptidase activity"/>
    <property type="evidence" value="ECO:0007669"/>
    <property type="project" value="UniProtKB-KW"/>
</dbReference>
<dbReference type="NCBIfam" id="NF003976">
    <property type="entry name" value="PRK05469.1"/>
    <property type="match status" value="1"/>
</dbReference>
<keyword evidence="8" id="KW-0482">Metalloprotease</keyword>
<evidence type="ECO:0000256" key="4">
    <source>
        <dbReference type="ARBA" id="ARBA00022670"/>
    </source>
</evidence>
<keyword evidence="3 13" id="KW-0031">Aminopeptidase</keyword>
<dbReference type="GO" id="GO:0008270">
    <property type="term" value="F:zinc ion binding"/>
    <property type="evidence" value="ECO:0007669"/>
    <property type="project" value="InterPro"/>
</dbReference>
<evidence type="ECO:0000256" key="1">
    <source>
        <dbReference type="ARBA" id="ARBA00000870"/>
    </source>
</evidence>
<keyword evidence="7 11" id="KW-0862">Zinc</keyword>
<dbReference type="PANTHER" id="PTHR42994">
    <property type="entry name" value="PEPTIDASE T"/>
    <property type="match status" value="1"/>
</dbReference>
<gene>
    <name evidence="13" type="primary">pepT</name>
    <name evidence="13" type="ORF">FYJ78_08370</name>
</gene>
<evidence type="ECO:0000256" key="2">
    <source>
        <dbReference type="ARBA" id="ARBA00009692"/>
    </source>
</evidence>
<evidence type="ECO:0000259" key="12">
    <source>
        <dbReference type="Pfam" id="PF07687"/>
    </source>
</evidence>
<comment type="caution">
    <text evidence="13">The sequence shown here is derived from an EMBL/GenBank/DDBJ whole genome shotgun (WGS) entry which is preliminary data.</text>
</comment>
<evidence type="ECO:0000256" key="7">
    <source>
        <dbReference type="ARBA" id="ARBA00022833"/>
    </source>
</evidence>
<keyword evidence="5 11" id="KW-0479">Metal-binding</keyword>
<dbReference type="PANTHER" id="PTHR42994:SF1">
    <property type="entry name" value="PEPTIDASE T"/>
    <property type="match status" value="1"/>
</dbReference>
<dbReference type="InterPro" id="IPR010161">
    <property type="entry name" value="Peptidase_M20B"/>
</dbReference>
<evidence type="ECO:0000256" key="3">
    <source>
        <dbReference type="ARBA" id="ARBA00022438"/>
    </source>
</evidence>